<gene>
    <name evidence="9" type="primary">tmpC_3</name>
    <name evidence="9" type="ORF">SAMEA3545359_02429</name>
</gene>
<keyword evidence="3" id="KW-1003">Cell membrane</keyword>
<keyword evidence="9" id="KW-0675">Receptor</keyword>
<dbReference type="InterPro" id="IPR028082">
    <property type="entry name" value="Peripla_BP_I"/>
</dbReference>
<feature type="signal peptide" evidence="7">
    <location>
        <begin position="1"/>
        <end position="23"/>
    </location>
</feature>
<dbReference type="SUPFAM" id="SSF53822">
    <property type="entry name" value="Periplasmic binding protein-like I"/>
    <property type="match status" value="1"/>
</dbReference>
<accession>A0A1C6JYH6</accession>
<dbReference type="Gene3D" id="3.40.50.2300">
    <property type="match status" value="2"/>
</dbReference>
<evidence type="ECO:0000256" key="5">
    <source>
        <dbReference type="ARBA" id="ARBA00023136"/>
    </source>
</evidence>
<keyword evidence="6" id="KW-0449">Lipoprotein</keyword>
<sequence length="362" mass="39094">MKKLMAMLLASAMLLSVALTGCGDDKDSGDGKDGKYNSVAFVCGNIGDKSFNDVSWKGVQEGAEENNIKSKVIEYGADTKSKMEPTLNDAADTYDIVVASGGEMAEILEKFWEDYPNKRFILFDIDPDYDNKMSNAFCINFKQSEGDFLAGALAQKMSKTGTIGFVGGGEVVVIQDFLVGYIQGSKYANESGKVAIAFIGNWTDSAKAKELSGVQINTSNADVLHQVAGSAGLGLFQACQENGKKWAIGVDADQRDYFLETDPDLADVILTSMEKKCDVAIKSAINKTFSGELAYGTLEKWGVAEGVTVLSENDFYKENVPADVQTYMDDVEAKITAGEIKIDTMYGMATDVYNALRDGVKA</sequence>
<keyword evidence="5" id="KW-0472">Membrane</keyword>
<evidence type="ECO:0000256" key="2">
    <source>
        <dbReference type="ARBA" id="ARBA00008610"/>
    </source>
</evidence>
<comment type="similarity">
    <text evidence="2">Belongs to the BMP lipoprotein family.</text>
</comment>
<organism evidence="9">
    <name type="scientific">uncultured Anaerotruncus sp</name>
    <dbReference type="NCBI Taxonomy" id="905011"/>
    <lineage>
        <taxon>Bacteria</taxon>
        <taxon>Bacillati</taxon>
        <taxon>Bacillota</taxon>
        <taxon>Clostridia</taxon>
        <taxon>Eubacteriales</taxon>
        <taxon>Oscillospiraceae</taxon>
        <taxon>Anaerotruncus</taxon>
        <taxon>environmental samples</taxon>
    </lineage>
</organism>
<protein>
    <submittedName>
        <fullName evidence="9">Purine nucleoside receptor A</fullName>
    </submittedName>
</protein>
<evidence type="ECO:0000313" key="9">
    <source>
        <dbReference type="EMBL" id="SCJ87110.1"/>
    </source>
</evidence>
<dbReference type="InterPro" id="IPR003760">
    <property type="entry name" value="PnrA-like"/>
</dbReference>
<comment type="subcellular location">
    <subcellularLocation>
        <location evidence="1">Cell membrane</location>
        <topology evidence="1">Lipid-anchor</topology>
    </subcellularLocation>
</comment>
<dbReference type="Pfam" id="PF02608">
    <property type="entry name" value="Bmp"/>
    <property type="match status" value="1"/>
</dbReference>
<dbReference type="EMBL" id="FMHG01000002">
    <property type="protein sequence ID" value="SCJ87110.1"/>
    <property type="molecule type" value="Genomic_DNA"/>
</dbReference>
<evidence type="ECO:0000256" key="1">
    <source>
        <dbReference type="ARBA" id="ARBA00004193"/>
    </source>
</evidence>
<dbReference type="PANTHER" id="PTHR34296">
    <property type="entry name" value="TRANSCRIPTIONAL ACTIVATOR PROTEIN MED"/>
    <property type="match status" value="1"/>
</dbReference>
<evidence type="ECO:0000256" key="4">
    <source>
        <dbReference type="ARBA" id="ARBA00022729"/>
    </source>
</evidence>
<dbReference type="PANTHER" id="PTHR34296:SF2">
    <property type="entry name" value="ABC TRANSPORTER GUANOSINE-BINDING PROTEIN NUPN"/>
    <property type="match status" value="1"/>
</dbReference>
<feature type="chain" id="PRO_5008738223" evidence="7">
    <location>
        <begin position="24"/>
        <end position="362"/>
    </location>
</feature>
<evidence type="ECO:0000256" key="6">
    <source>
        <dbReference type="ARBA" id="ARBA00023288"/>
    </source>
</evidence>
<dbReference type="AlphaFoldDB" id="A0A1C6JYH6"/>
<keyword evidence="4 7" id="KW-0732">Signal</keyword>
<feature type="domain" description="ABC transporter substrate-binding protein PnrA-like" evidence="8">
    <location>
        <begin position="39"/>
        <end position="342"/>
    </location>
</feature>
<evidence type="ECO:0000259" key="8">
    <source>
        <dbReference type="Pfam" id="PF02608"/>
    </source>
</evidence>
<reference evidence="9" key="1">
    <citation type="submission" date="2015-09" db="EMBL/GenBank/DDBJ databases">
        <authorList>
            <consortium name="Pathogen Informatics"/>
        </authorList>
    </citation>
    <scope>NUCLEOTIDE SEQUENCE</scope>
    <source>
        <strain evidence="9">2789STDY5834896</strain>
    </source>
</reference>
<evidence type="ECO:0000256" key="3">
    <source>
        <dbReference type="ARBA" id="ARBA00022475"/>
    </source>
</evidence>
<dbReference type="PROSITE" id="PS51257">
    <property type="entry name" value="PROKAR_LIPOPROTEIN"/>
    <property type="match status" value="1"/>
</dbReference>
<proteinExistence type="inferred from homology"/>
<evidence type="ECO:0000256" key="7">
    <source>
        <dbReference type="SAM" id="SignalP"/>
    </source>
</evidence>
<dbReference type="InterPro" id="IPR050957">
    <property type="entry name" value="BMP_lipoprotein"/>
</dbReference>
<dbReference type="GO" id="GO:0005886">
    <property type="term" value="C:plasma membrane"/>
    <property type="evidence" value="ECO:0007669"/>
    <property type="project" value="UniProtKB-SubCell"/>
</dbReference>
<name>A0A1C6JYH6_9FIRM</name>